<dbReference type="GO" id="GO:0009055">
    <property type="term" value="F:electron transfer activity"/>
    <property type="evidence" value="ECO:0007669"/>
    <property type="project" value="InterPro"/>
</dbReference>
<dbReference type="InterPro" id="IPR051459">
    <property type="entry name" value="Cytochrome_c-type_DH"/>
</dbReference>
<dbReference type="Proteomes" id="UP000238308">
    <property type="component" value="Unassembled WGS sequence"/>
</dbReference>
<comment type="caution">
    <text evidence="7">The sequence shown here is derived from an EMBL/GenBank/DDBJ whole genome shotgun (WGS) entry which is preliminary data.</text>
</comment>
<name>A0A2T0XJK7_9BURK</name>
<gene>
    <name evidence="7" type="ORF">BCM14_0585</name>
</gene>
<dbReference type="Gene3D" id="1.10.760.10">
    <property type="entry name" value="Cytochrome c-like domain"/>
    <property type="match status" value="1"/>
</dbReference>
<evidence type="ECO:0000313" key="8">
    <source>
        <dbReference type="Proteomes" id="UP000238308"/>
    </source>
</evidence>
<reference evidence="7 8" key="1">
    <citation type="submission" date="2018-03" db="EMBL/GenBank/DDBJ databases">
        <title>Genomic Encyclopedia of Type Strains, Phase III (KMG-III): the genomes of soil and plant-associated and newly described type strains.</title>
        <authorList>
            <person name="Whitman W."/>
        </authorList>
    </citation>
    <scope>NUCLEOTIDE SEQUENCE [LARGE SCALE GENOMIC DNA]</scope>
    <source>
        <strain evidence="7 8">MWH-P2sevCIIIb</strain>
    </source>
</reference>
<keyword evidence="2 4" id="KW-0479">Metal-binding</keyword>
<keyword evidence="5" id="KW-0732">Signal</keyword>
<dbReference type="AlphaFoldDB" id="A0A2T0XJK7"/>
<dbReference type="PANTHER" id="PTHR35008:SF8">
    <property type="entry name" value="ALCOHOL DEHYDROGENASE CYTOCHROME C SUBUNIT"/>
    <property type="match status" value="1"/>
</dbReference>
<feature type="domain" description="Cytochrome c" evidence="6">
    <location>
        <begin position="67"/>
        <end position="153"/>
    </location>
</feature>
<dbReference type="InterPro" id="IPR009056">
    <property type="entry name" value="Cyt_c-like_dom"/>
</dbReference>
<dbReference type="InterPro" id="IPR036909">
    <property type="entry name" value="Cyt_c-like_dom_sf"/>
</dbReference>
<dbReference type="Pfam" id="PF00034">
    <property type="entry name" value="Cytochrom_C"/>
    <property type="match status" value="1"/>
</dbReference>
<dbReference type="SUPFAM" id="SSF46626">
    <property type="entry name" value="Cytochrome c"/>
    <property type="match status" value="1"/>
</dbReference>
<evidence type="ECO:0000256" key="2">
    <source>
        <dbReference type="ARBA" id="ARBA00022723"/>
    </source>
</evidence>
<feature type="chain" id="PRO_5015498174" evidence="5">
    <location>
        <begin position="29"/>
        <end position="183"/>
    </location>
</feature>
<feature type="signal peptide" evidence="5">
    <location>
        <begin position="1"/>
        <end position="28"/>
    </location>
</feature>
<evidence type="ECO:0000259" key="6">
    <source>
        <dbReference type="PROSITE" id="PS51007"/>
    </source>
</evidence>
<organism evidence="7 8">
    <name type="scientific">Jezberella montanilacus</name>
    <dbReference type="NCBI Taxonomy" id="323426"/>
    <lineage>
        <taxon>Bacteria</taxon>
        <taxon>Pseudomonadati</taxon>
        <taxon>Pseudomonadota</taxon>
        <taxon>Betaproteobacteria</taxon>
        <taxon>Burkholderiales</taxon>
        <taxon>Alcaligenaceae</taxon>
        <taxon>Jezberella</taxon>
    </lineage>
</organism>
<dbReference type="PROSITE" id="PS51007">
    <property type="entry name" value="CYTC"/>
    <property type="match status" value="1"/>
</dbReference>
<accession>A0A2T0XJK7</accession>
<evidence type="ECO:0000256" key="1">
    <source>
        <dbReference type="ARBA" id="ARBA00022617"/>
    </source>
</evidence>
<dbReference type="GO" id="GO:0020037">
    <property type="term" value="F:heme binding"/>
    <property type="evidence" value="ECO:0007669"/>
    <property type="project" value="InterPro"/>
</dbReference>
<dbReference type="RefSeq" id="WP_375318455.1">
    <property type="nucleotide sequence ID" value="NZ_PVTV01000011.1"/>
</dbReference>
<keyword evidence="8" id="KW-1185">Reference proteome</keyword>
<dbReference type="GO" id="GO:0046872">
    <property type="term" value="F:metal ion binding"/>
    <property type="evidence" value="ECO:0007669"/>
    <property type="project" value="UniProtKB-KW"/>
</dbReference>
<evidence type="ECO:0000256" key="3">
    <source>
        <dbReference type="ARBA" id="ARBA00023004"/>
    </source>
</evidence>
<keyword evidence="3 4" id="KW-0408">Iron</keyword>
<evidence type="ECO:0000313" key="7">
    <source>
        <dbReference type="EMBL" id="PRY99144.1"/>
    </source>
</evidence>
<proteinExistence type="predicted"/>
<dbReference type="EMBL" id="PVTV01000011">
    <property type="protein sequence ID" value="PRY99144.1"/>
    <property type="molecule type" value="Genomic_DNA"/>
</dbReference>
<protein>
    <submittedName>
        <fullName evidence="7">Cytochrome c</fullName>
    </submittedName>
</protein>
<evidence type="ECO:0000256" key="5">
    <source>
        <dbReference type="SAM" id="SignalP"/>
    </source>
</evidence>
<evidence type="ECO:0000256" key="4">
    <source>
        <dbReference type="PROSITE-ProRule" id="PRU00433"/>
    </source>
</evidence>
<keyword evidence="1 4" id="KW-0349">Heme</keyword>
<sequence>MGAKQLVKTTYLCSVFAFAALTSSSSMAADSGHEKILGLGQPVTGQQLSAWDIDIAANGVGLPAGSGSVGQGKLIFQAKCASCHGAEGQGGPANKLTGGGNLNTAGAVKTIGSYWPFATTIFDYVRRAMPYGAPQSLSNDEVYALTAYLLNANQIVDADTVMDAKALPLVQMPNRAGFVRVER</sequence>
<dbReference type="PANTHER" id="PTHR35008">
    <property type="entry name" value="BLL4482 PROTEIN-RELATED"/>
    <property type="match status" value="1"/>
</dbReference>